<name>X6LVU0_RETFI</name>
<dbReference type="InterPro" id="IPR051559">
    <property type="entry name" value="HIF_prolyl_hydroxylases"/>
</dbReference>
<evidence type="ECO:0000256" key="4">
    <source>
        <dbReference type="ARBA" id="ARBA00022964"/>
    </source>
</evidence>
<dbReference type="GO" id="GO:0031543">
    <property type="term" value="F:peptidyl-proline dioxygenase activity"/>
    <property type="evidence" value="ECO:0007669"/>
    <property type="project" value="TreeGrafter"/>
</dbReference>
<dbReference type="PROSITE" id="PS51471">
    <property type="entry name" value="FE2OG_OXY"/>
    <property type="match status" value="1"/>
</dbReference>
<dbReference type="Proteomes" id="UP000023152">
    <property type="component" value="Unassembled WGS sequence"/>
</dbReference>
<dbReference type="Pfam" id="PF13640">
    <property type="entry name" value="2OG-FeII_Oxy_3"/>
    <property type="match status" value="1"/>
</dbReference>
<keyword evidence="5" id="KW-0560">Oxidoreductase</keyword>
<comment type="caution">
    <text evidence="9">The sequence shown here is derived from an EMBL/GenBank/DDBJ whole genome shotgun (WGS) entry which is preliminary data.</text>
</comment>
<dbReference type="Gene3D" id="2.60.120.620">
    <property type="entry name" value="q2cbj1_9rhob like domain"/>
    <property type="match status" value="1"/>
</dbReference>
<dbReference type="GO" id="GO:0031418">
    <property type="term" value="F:L-ascorbic acid binding"/>
    <property type="evidence" value="ECO:0007669"/>
    <property type="project" value="UniProtKB-KW"/>
</dbReference>
<evidence type="ECO:0000256" key="1">
    <source>
        <dbReference type="ARBA" id="ARBA00001961"/>
    </source>
</evidence>
<reference evidence="9 10" key="1">
    <citation type="journal article" date="2013" name="Curr. Biol.">
        <title>The Genome of the Foraminiferan Reticulomyxa filosa.</title>
        <authorList>
            <person name="Glockner G."/>
            <person name="Hulsmann N."/>
            <person name="Schleicher M."/>
            <person name="Noegel A.A."/>
            <person name="Eichinger L."/>
            <person name="Gallinger C."/>
            <person name="Pawlowski J."/>
            <person name="Sierra R."/>
            <person name="Euteneuer U."/>
            <person name="Pillet L."/>
            <person name="Moustafa A."/>
            <person name="Platzer M."/>
            <person name="Groth M."/>
            <person name="Szafranski K."/>
            <person name="Schliwa M."/>
        </authorList>
    </citation>
    <scope>NUCLEOTIDE SEQUENCE [LARGE SCALE GENOMIC DNA]</scope>
</reference>
<dbReference type="PANTHER" id="PTHR12907">
    <property type="entry name" value="EGL NINE HOMOLOG-RELATED"/>
    <property type="match status" value="1"/>
</dbReference>
<dbReference type="SMART" id="SM00702">
    <property type="entry name" value="P4Hc"/>
    <property type="match status" value="1"/>
</dbReference>
<sequence length="501" mass="56845">MKKKTQVLPKASSSFLKKYPWSSFPENVQMSQTKQEELAFELLPPELKLKILEKLNLVDGVLSGTVEAPPLMDFSMPTKIGKSSQQKKKKEQTIDNEENNSKEERVETHSTIITTMHPKTTEPSPLLFDNIVLNALQENKSTTDSNLCFSLQNAVNLQKHGYVVIDDFIDGNSQMIVNCVKQIESMKQNGVLKKAGLNRREKHIADVHISDCGVTKLNGTYHWDAHSKHYVHSTSASCTLAPNSDPELSHLFGSKTLTSLSSSHTTTKPIDWVLSCQHVVFYYGASVGGEERSVSKDLEPVTSHWQCVAGIEPLPKITTHSNKKNDEKVQFENVTDSNSVWRSEDVRSDLHAWMHSDDANIAKDLRNVITQIDKIRVWLNKHVQFGCQDTQVQVSCYPGDGSRYRAHLDEVYVDDSTIQSIRNSEQISAKKTRRITALLYLNERWNTTECGGAVRIYLSDGVYRDIEPVAGRLLLFNSQWLPHEVMPVFHRDRFAITLWMY</sequence>
<keyword evidence="3" id="KW-0847">Vitamin C</keyword>
<evidence type="ECO:0000256" key="2">
    <source>
        <dbReference type="ARBA" id="ARBA00022723"/>
    </source>
</evidence>
<keyword evidence="2" id="KW-0479">Metal-binding</keyword>
<evidence type="ECO:0000313" key="9">
    <source>
        <dbReference type="EMBL" id="ETO05471.1"/>
    </source>
</evidence>
<feature type="domain" description="Fe2OG dioxygenase" evidence="8">
    <location>
        <begin position="388"/>
        <end position="501"/>
    </location>
</feature>
<evidence type="ECO:0000256" key="5">
    <source>
        <dbReference type="ARBA" id="ARBA00023002"/>
    </source>
</evidence>
<keyword evidence="10" id="KW-1185">Reference proteome</keyword>
<dbReference type="InterPro" id="IPR005123">
    <property type="entry name" value="Oxoglu/Fe-dep_dioxygenase_dom"/>
</dbReference>
<dbReference type="OrthoDB" id="76265at2759"/>
<organism evidence="9 10">
    <name type="scientific">Reticulomyxa filosa</name>
    <dbReference type="NCBI Taxonomy" id="46433"/>
    <lineage>
        <taxon>Eukaryota</taxon>
        <taxon>Sar</taxon>
        <taxon>Rhizaria</taxon>
        <taxon>Retaria</taxon>
        <taxon>Foraminifera</taxon>
        <taxon>Monothalamids</taxon>
        <taxon>Reticulomyxidae</taxon>
        <taxon>Reticulomyxa</taxon>
    </lineage>
</organism>
<dbReference type="AlphaFoldDB" id="X6LVU0"/>
<dbReference type="PANTHER" id="PTHR12907:SF26">
    <property type="entry name" value="HIF PROLYL HYDROXYLASE, ISOFORM C"/>
    <property type="match status" value="1"/>
</dbReference>
<evidence type="ECO:0000256" key="7">
    <source>
        <dbReference type="SAM" id="MobiDB-lite"/>
    </source>
</evidence>
<dbReference type="InterPro" id="IPR044862">
    <property type="entry name" value="Pro_4_hyd_alph_FE2OG_OXY"/>
</dbReference>
<evidence type="ECO:0000259" key="8">
    <source>
        <dbReference type="PROSITE" id="PS51471"/>
    </source>
</evidence>
<evidence type="ECO:0000256" key="3">
    <source>
        <dbReference type="ARBA" id="ARBA00022896"/>
    </source>
</evidence>
<evidence type="ECO:0000313" key="10">
    <source>
        <dbReference type="Proteomes" id="UP000023152"/>
    </source>
</evidence>
<comment type="cofactor">
    <cofactor evidence="1">
        <name>L-ascorbate</name>
        <dbReference type="ChEBI" id="CHEBI:38290"/>
    </cofactor>
</comment>
<dbReference type="GO" id="GO:0071456">
    <property type="term" value="P:cellular response to hypoxia"/>
    <property type="evidence" value="ECO:0007669"/>
    <property type="project" value="TreeGrafter"/>
</dbReference>
<dbReference type="GO" id="GO:0008198">
    <property type="term" value="F:ferrous iron binding"/>
    <property type="evidence" value="ECO:0007669"/>
    <property type="project" value="TreeGrafter"/>
</dbReference>
<protein>
    <submittedName>
        <fullName evidence="9">2OG-Fe(II) oxygenase family protein</fullName>
    </submittedName>
</protein>
<gene>
    <name evidence="9" type="ORF">RFI_31926</name>
</gene>
<keyword evidence="6" id="KW-0408">Iron</keyword>
<accession>X6LVU0</accession>
<proteinExistence type="predicted"/>
<dbReference type="EMBL" id="ASPP01028083">
    <property type="protein sequence ID" value="ETO05471.1"/>
    <property type="molecule type" value="Genomic_DNA"/>
</dbReference>
<keyword evidence="4" id="KW-0223">Dioxygenase</keyword>
<dbReference type="InterPro" id="IPR006620">
    <property type="entry name" value="Pro_4_hyd_alph"/>
</dbReference>
<evidence type="ECO:0000256" key="6">
    <source>
        <dbReference type="ARBA" id="ARBA00023004"/>
    </source>
</evidence>
<feature type="region of interest" description="Disordered" evidence="7">
    <location>
        <begin position="73"/>
        <end position="107"/>
    </location>
</feature>